<dbReference type="EMBL" id="JXXN02007036">
    <property type="protein sequence ID" value="THD19208.1"/>
    <property type="molecule type" value="Genomic_DNA"/>
</dbReference>
<evidence type="ECO:0000313" key="2">
    <source>
        <dbReference type="EMBL" id="THD19208.1"/>
    </source>
</evidence>
<feature type="compositionally biased region" description="Low complexity" evidence="1">
    <location>
        <begin position="64"/>
        <end position="81"/>
    </location>
</feature>
<dbReference type="AlphaFoldDB" id="A0A4E0RB27"/>
<feature type="compositionally biased region" description="Polar residues" evidence="1">
    <location>
        <begin position="89"/>
        <end position="98"/>
    </location>
</feature>
<keyword evidence="2" id="KW-0548">Nucleotidyltransferase</keyword>
<sequence length="169" mass="19472">MMKRGSSFIQNMDNKRREIVDHLEYISHDIVRSFMHFFGSDGRLRSWLSKRRSALNYSEDHCLTSSSESVGCSSSGSSTSEPGRRQKFSGKQNSQGSRISRKRNASMVMLDELKHNPDNSLPSTNFVEEEDFVVSEPEMPSYDRPIQTRRSLNSYRSSMTTRKMRKLST</sequence>
<dbReference type="Proteomes" id="UP000230066">
    <property type="component" value="Unassembled WGS sequence"/>
</dbReference>
<gene>
    <name evidence="2" type="ORF">D915_010144</name>
</gene>
<protein>
    <submittedName>
        <fullName evidence="2">Choline-phosphate cytidylyltransferase</fullName>
    </submittedName>
</protein>
<keyword evidence="3" id="KW-1185">Reference proteome</keyword>
<evidence type="ECO:0000313" key="3">
    <source>
        <dbReference type="Proteomes" id="UP000230066"/>
    </source>
</evidence>
<comment type="caution">
    <text evidence="2">The sequence shown here is derived from an EMBL/GenBank/DDBJ whole genome shotgun (WGS) entry which is preliminary data.</text>
</comment>
<proteinExistence type="predicted"/>
<evidence type="ECO:0000256" key="1">
    <source>
        <dbReference type="SAM" id="MobiDB-lite"/>
    </source>
</evidence>
<dbReference type="GO" id="GO:0016779">
    <property type="term" value="F:nucleotidyltransferase activity"/>
    <property type="evidence" value="ECO:0007669"/>
    <property type="project" value="UniProtKB-KW"/>
</dbReference>
<name>A0A4E0RB27_FASHE</name>
<reference evidence="2" key="1">
    <citation type="submission" date="2019-03" db="EMBL/GenBank/DDBJ databases">
        <title>Improved annotation for the trematode Fasciola hepatica.</title>
        <authorList>
            <person name="Choi Y.-J."/>
            <person name="Martin J."/>
            <person name="Mitreva M."/>
        </authorList>
    </citation>
    <scope>NUCLEOTIDE SEQUENCE [LARGE SCALE GENOMIC DNA]</scope>
</reference>
<accession>A0A4E0RB27</accession>
<feature type="region of interest" description="Disordered" evidence="1">
    <location>
        <begin position="64"/>
        <end position="104"/>
    </location>
</feature>
<organism evidence="2 3">
    <name type="scientific">Fasciola hepatica</name>
    <name type="common">Liver fluke</name>
    <dbReference type="NCBI Taxonomy" id="6192"/>
    <lineage>
        <taxon>Eukaryota</taxon>
        <taxon>Metazoa</taxon>
        <taxon>Spiralia</taxon>
        <taxon>Lophotrochozoa</taxon>
        <taxon>Platyhelminthes</taxon>
        <taxon>Trematoda</taxon>
        <taxon>Digenea</taxon>
        <taxon>Plagiorchiida</taxon>
        <taxon>Echinostomata</taxon>
        <taxon>Echinostomatoidea</taxon>
        <taxon>Fasciolidae</taxon>
        <taxon>Fasciola</taxon>
    </lineage>
</organism>
<keyword evidence="2" id="KW-0808">Transferase</keyword>